<accession>A0A286U590</accession>
<dbReference type="InterPro" id="IPR032567">
    <property type="entry name" value="RTL1-rel"/>
</dbReference>
<evidence type="ECO:0000259" key="5">
    <source>
        <dbReference type="PROSITE" id="PS50878"/>
    </source>
</evidence>
<dbReference type="Pfam" id="PF08284">
    <property type="entry name" value="RVP_2"/>
    <property type="match status" value="1"/>
</dbReference>
<keyword evidence="6" id="KW-0695">RNA-directed DNA polymerase</keyword>
<dbReference type="STRING" id="2282107.A0A286U590"/>
<dbReference type="AlphaFoldDB" id="A0A286U590"/>
<dbReference type="Gene3D" id="3.30.70.270">
    <property type="match status" value="1"/>
</dbReference>
<keyword evidence="2" id="KW-0862">Zinc</keyword>
<evidence type="ECO:0000313" key="7">
    <source>
        <dbReference type="Proteomes" id="UP000217199"/>
    </source>
</evidence>
<dbReference type="EMBL" id="NBII01000012">
    <property type="protein sequence ID" value="PAV14746.1"/>
    <property type="molecule type" value="Genomic_DNA"/>
</dbReference>
<name>A0A286U590_9AGAM</name>
<proteinExistence type="predicted"/>
<feature type="region of interest" description="Disordered" evidence="3">
    <location>
        <begin position="58"/>
        <end position="115"/>
    </location>
</feature>
<dbReference type="SUPFAM" id="SSF50630">
    <property type="entry name" value="Acid proteases"/>
    <property type="match status" value="1"/>
</dbReference>
<feature type="domain" description="CCHC-type" evidence="4">
    <location>
        <begin position="43"/>
        <end position="57"/>
    </location>
</feature>
<keyword evidence="7" id="KW-1185">Reference proteome</keyword>
<dbReference type="GO" id="GO:0003964">
    <property type="term" value="F:RNA-directed DNA polymerase activity"/>
    <property type="evidence" value="ECO:0007669"/>
    <property type="project" value="UniProtKB-KW"/>
</dbReference>
<keyword evidence="2" id="KW-0479">Metal-binding</keyword>
<feature type="domain" description="Reverse transcriptase" evidence="5">
    <location>
        <begin position="348"/>
        <end position="491"/>
    </location>
</feature>
<dbReference type="PROSITE" id="PS50158">
    <property type="entry name" value="ZF_CCHC"/>
    <property type="match status" value="1"/>
</dbReference>
<sequence>MNQLLQGRGIAVKSLIVKDPDAMDVDRVQLLKNQRTEYLKEGKCFNCGRKGHISQNCNTERNSNGTWRPRNNNNWNNNQNNQNNQGSSNPRSSGFFKQRQVRQTETEEQPEAPAPQMMEYGLSSKARAAHIATLLGGITEEERNSIFSELNEQDESIETTALIDCGAEGTFIHKELVKQHQLPTYALNRPIIARNVDNTINKEGVITRYTKLNLGLNTTDERLLITNTGKSPIILGLPWLKQVNPQIDWANGSIELPEHILRSLAISKVTFAITLAQNVKDNKPHTIPPEYRDFKDVFDKAQTNQLPPSRSYDHAIKLKSDFIPKNCKVYPLTLKEEEALDIFLQENLEKGFIRPSTSPQASPFFFVGKKDGTLWPIQDYRLLNEAIIKNMYPLPLVSDLLDQIKGYKFFTKLDLRNGYNNIRIKDGDQWKAAFKTAKGLYEPMVMYFGLCNSPATFQAFMDDVFHEQKQKGGLLIYMDDLLIMGQTIMEL</sequence>
<dbReference type="InterPro" id="IPR001878">
    <property type="entry name" value="Znf_CCHC"/>
</dbReference>
<keyword evidence="2" id="KW-0863">Zinc-finger</keyword>
<keyword evidence="6" id="KW-0548">Nucleotidyltransferase</keyword>
<evidence type="ECO:0000256" key="1">
    <source>
        <dbReference type="ARBA" id="ARBA00022664"/>
    </source>
</evidence>
<protein>
    <submittedName>
        <fullName evidence="6">Reverse transcriptase-rnase h-integrase</fullName>
    </submittedName>
</protein>
<dbReference type="InterPro" id="IPR000477">
    <property type="entry name" value="RT_dom"/>
</dbReference>
<evidence type="ECO:0000313" key="6">
    <source>
        <dbReference type="EMBL" id="PAV14746.1"/>
    </source>
</evidence>
<dbReference type="Proteomes" id="UP000217199">
    <property type="component" value="Unassembled WGS sequence"/>
</dbReference>
<dbReference type="Pfam" id="PF00078">
    <property type="entry name" value="RVT_1"/>
    <property type="match status" value="1"/>
</dbReference>
<dbReference type="SUPFAM" id="SSF57756">
    <property type="entry name" value="Retrovirus zinc finger-like domains"/>
    <property type="match status" value="1"/>
</dbReference>
<dbReference type="Pfam" id="PF00098">
    <property type="entry name" value="zf-CCHC"/>
    <property type="match status" value="1"/>
</dbReference>
<evidence type="ECO:0000259" key="4">
    <source>
        <dbReference type="PROSITE" id="PS50158"/>
    </source>
</evidence>
<dbReference type="CDD" id="cd01647">
    <property type="entry name" value="RT_LTR"/>
    <property type="match status" value="1"/>
</dbReference>
<feature type="compositionally biased region" description="Low complexity" evidence="3">
    <location>
        <begin position="62"/>
        <end position="94"/>
    </location>
</feature>
<dbReference type="PANTHER" id="PTHR15503">
    <property type="entry name" value="LDOC1 RELATED"/>
    <property type="match status" value="1"/>
</dbReference>
<dbReference type="InParanoid" id="A0A286U590"/>
<dbReference type="PROSITE" id="PS50878">
    <property type="entry name" value="RT_POL"/>
    <property type="match status" value="1"/>
</dbReference>
<comment type="caution">
    <text evidence="6">The sequence shown here is derived from an EMBL/GenBank/DDBJ whole genome shotgun (WGS) entry which is preliminary data.</text>
</comment>
<dbReference type="PANTHER" id="PTHR15503:SF22">
    <property type="entry name" value="TRANSPOSON TY3-I GAG POLYPROTEIN"/>
    <property type="match status" value="1"/>
</dbReference>
<dbReference type="InterPro" id="IPR043502">
    <property type="entry name" value="DNA/RNA_pol_sf"/>
</dbReference>
<gene>
    <name evidence="6" type="ORF">PNOK_0982500</name>
</gene>
<dbReference type="Gene3D" id="2.40.70.10">
    <property type="entry name" value="Acid Proteases"/>
    <property type="match status" value="1"/>
</dbReference>
<evidence type="ECO:0000256" key="2">
    <source>
        <dbReference type="PROSITE-ProRule" id="PRU00047"/>
    </source>
</evidence>
<dbReference type="InterPro" id="IPR043128">
    <property type="entry name" value="Rev_trsase/Diguanyl_cyclase"/>
</dbReference>
<dbReference type="OrthoDB" id="3262920at2759"/>
<dbReference type="GO" id="GO:0003676">
    <property type="term" value="F:nucleic acid binding"/>
    <property type="evidence" value="ECO:0007669"/>
    <property type="project" value="InterPro"/>
</dbReference>
<keyword evidence="1" id="KW-0507">mRNA processing</keyword>
<dbReference type="InterPro" id="IPR021109">
    <property type="entry name" value="Peptidase_aspartic_dom_sf"/>
</dbReference>
<dbReference type="GO" id="GO:0008270">
    <property type="term" value="F:zinc ion binding"/>
    <property type="evidence" value="ECO:0007669"/>
    <property type="project" value="UniProtKB-KW"/>
</dbReference>
<keyword evidence="6" id="KW-0808">Transferase</keyword>
<dbReference type="SMART" id="SM00343">
    <property type="entry name" value="ZnF_C2HC"/>
    <property type="match status" value="1"/>
</dbReference>
<dbReference type="SUPFAM" id="SSF56672">
    <property type="entry name" value="DNA/RNA polymerases"/>
    <property type="match status" value="1"/>
</dbReference>
<dbReference type="InterPro" id="IPR036875">
    <property type="entry name" value="Znf_CCHC_sf"/>
</dbReference>
<dbReference type="CDD" id="cd00303">
    <property type="entry name" value="retropepsin_like"/>
    <property type="match status" value="1"/>
</dbReference>
<dbReference type="GO" id="GO:0006397">
    <property type="term" value="P:mRNA processing"/>
    <property type="evidence" value="ECO:0007669"/>
    <property type="project" value="UniProtKB-KW"/>
</dbReference>
<dbReference type="Gene3D" id="4.10.60.10">
    <property type="entry name" value="Zinc finger, CCHC-type"/>
    <property type="match status" value="1"/>
</dbReference>
<dbReference type="Gene3D" id="3.10.10.10">
    <property type="entry name" value="HIV Type 1 Reverse Transcriptase, subunit A, domain 1"/>
    <property type="match status" value="1"/>
</dbReference>
<evidence type="ECO:0000256" key="3">
    <source>
        <dbReference type="SAM" id="MobiDB-lite"/>
    </source>
</evidence>
<organism evidence="6 7">
    <name type="scientific">Pyrrhoderma noxium</name>
    <dbReference type="NCBI Taxonomy" id="2282107"/>
    <lineage>
        <taxon>Eukaryota</taxon>
        <taxon>Fungi</taxon>
        <taxon>Dikarya</taxon>
        <taxon>Basidiomycota</taxon>
        <taxon>Agaricomycotina</taxon>
        <taxon>Agaricomycetes</taxon>
        <taxon>Hymenochaetales</taxon>
        <taxon>Hymenochaetaceae</taxon>
        <taxon>Pyrrhoderma</taxon>
    </lineage>
</organism>
<reference evidence="6 7" key="1">
    <citation type="journal article" date="2017" name="Mol. Ecol.">
        <title>Comparative and population genomic landscape of Phellinus noxius: A hypervariable fungus causing root rot in trees.</title>
        <authorList>
            <person name="Chung C.L."/>
            <person name="Lee T.J."/>
            <person name="Akiba M."/>
            <person name="Lee H.H."/>
            <person name="Kuo T.H."/>
            <person name="Liu D."/>
            <person name="Ke H.M."/>
            <person name="Yokoi T."/>
            <person name="Roa M.B."/>
            <person name="Lu M.J."/>
            <person name="Chang Y.Y."/>
            <person name="Ann P.J."/>
            <person name="Tsai J.N."/>
            <person name="Chen C.Y."/>
            <person name="Tzean S.S."/>
            <person name="Ota Y."/>
            <person name="Hattori T."/>
            <person name="Sahashi N."/>
            <person name="Liou R.F."/>
            <person name="Kikuchi T."/>
            <person name="Tsai I.J."/>
        </authorList>
    </citation>
    <scope>NUCLEOTIDE SEQUENCE [LARGE SCALE GENOMIC DNA]</scope>
    <source>
        <strain evidence="6 7">FFPRI411160</strain>
    </source>
</reference>